<dbReference type="SUPFAM" id="SSF51197">
    <property type="entry name" value="Clavaminate synthase-like"/>
    <property type="match status" value="1"/>
</dbReference>
<keyword evidence="3" id="KW-1185">Reference proteome</keyword>
<dbReference type="Proteomes" id="UP001295740">
    <property type="component" value="Unassembled WGS sequence"/>
</dbReference>
<feature type="domain" description="Non-haem dioxygenase N-terminal" evidence="1">
    <location>
        <begin position="40"/>
        <end position="101"/>
    </location>
</feature>
<name>A0AAI8VHS4_9PEZI</name>
<dbReference type="InterPro" id="IPR026992">
    <property type="entry name" value="DIOX_N"/>
</dbReference>
<reference evidence="2" key="1">
    <citation type="submission" date="2023-10" db="EMBL/GenBank/DDBJ databases">
        <authorList>
            <person name="Hackl T."/>
        </authorList>
    </citation>
    <scope>NUCLEOTIDE SEQUENCE</scope>
</reference>
<dbReference type="Gene3D" id="2.60.120.330">
    <property type="entry name" value="B-lactam Antibiotic, Isopenicillin N Synthase, Chain"/>
    <property type="match status" value="1"/>
</dbReference>
<gene>
    <name evidence="2" type="ORF">KHLLAP_LOCUS5334</name>
</gene>
<organism evidence="2 3">
    <name type="scientific">Anthostomella pinea</name>
    <dbReference type="NCBI Taxonomy" id="933095"/>
    <lineage>
        <taxon>Eukaryota</taxon>
        <taxon>Fungi</taxon>
        <taxon>Dikarya</taxon>
        <taxon>Ascomycota</taxon>
        <taxon>Pezizomycotina</taxon>
        <taxon>Sordariomycetes</taxon>
        <taxon>Xylariomycetidae</taxon>
        <taxon>Xylariales</taxon>
        <taxon>Xylariaceae</taxon>
        <taxon>Anthostomella</taxon>
    </lineage>
</organism>
<comment type="caution">
    <text evidence="2">The sequence shown here is derived from an EMBL/GenBank/DDBJ whole genome shotgun (WGS) entry which is preliminary data.</text>
</comment>
<dbReference type="EMBL" id="CAUWAG010000007">
    <property type="protein sequence ID" value="CAJ2504866.1"/>
    <property type="molecule type" value="Genomic_DNA"/>
</dbReference>
<accession>A0AAI8VHS4</accession>
<dbReference type="Pfam" id="PF14226">
    <property type="entry name" value="DIOX_N"/>
    <property type="match status" value="1"/>
</dbReference>
<evidence type="ECO:0000313" key="2">
    <source>
        <dbReference type="EMBL" id="CAJ2504866.1"/>
    </source>
</evidence>
<evidence type="ECO:0000259" key="1">
    <source>
        <dbReference type="Pfam" id="PF14226"/>
    </source>
</evidence>
<evidence type="ECO:0000313" key="3">
    <source>
        <dbReference type="Proteomes" id="UP001295740"/>
    </source>
</evidence>
<proteinExistence type="predicted"/>
<dbReference type="InterPro" id="IPR027443">
    <property type="entry name" value="IPNS-like_sf"/>
</dbReference>
<protein>
    <submittedName>
        <fullName evidence="2">Uu.00g122600.m01.CDS01</fullName>
    </submittedName>
</protein>
<sequence>MAPGALMADEPQEVVFHAGKGKQTRAVLSGADLKPTFDRIPTVDFKLAFSDSLADRQAVAREVKRAFTEVGFMYATNHGISSDLQDRTTDAIKQFFDQPKRRR</sequence>
<dbReference type="AlphaFoldDB" id="A0AAI8VHS4"/>